<gene>
    <name evidence="3" type="ORF">ABL78_7718</name>
</gene>
<feature type="coiled-coil region" evidence="1">
    <location>
        <begin position="129"/>
        <end position="156"/>
    </location>
</feature>
<dbReference type="EMBL" id="LJSK01000406">
    <property type="protein sequence ID" value="KPI83260.1"/>
    <property type="molecule type" value="Genomic_DNA"/>
</dbReference>
<dbReference type="Proteomes" id="UP000038009">
    <property type="component" value="Unassembled WGS sequence"/>
</dbReference>
<accession>A0A0N1I063</accession>
<organism evidence="3 4">
    <name type="scientific">Leptomonas seymouri</name>
    <dbReference type="NCBI Taxonomy" id="5684"/>
    <lineage>
        <taxon>Eukaryota</taxon>
        <taxon>Discoba</taxon>
        <taxon>Euglenozoa</taxon>
        <taxon>Kinetoplastea</taxon>
        <taxon>Metakinetoplastina</taxon>
        <taxon>Trypanosomatida</taxon>
        <taxon>Trypanosomatidae</taxon>
        <taxon>Leishmaniinae</taxon>
        <taxon>Leptomonas</taxon>
    </lineage>
</organism>
<feature type="compositionally biased region" description="Low complexity" evidence="2">
    <location>
        <begin position="449"/>
        <end position="488"/>
    </location>
</feature>
<feature type="region of interest" description="Disordered" evidence="2">
    <location>
        <begin position="307"/>
        <end position="333"/>
    </location>
</feature>
<name>A0A0N1I063_LEPSE</name>
<proteinExistence type="predicted"/>
<evidence type="ECO:0000313" key="4">
    <source>
        <dbReference type="Proteomes" id="UP000038009"/>
    </source>
</evidence>
<feature type="compositionally biased region" description="Low complexity" evidence="2">
    <location>
        <begin position="321"/>
        <end position="333"/>
    </location>
</feature>
<keyword evidence="1" id="KW-0175">Coiled coil</keyword>
<dbReference type="OrthoDB" id="263425at2759"/>
<reference evidence="3 4" key="1">
    <citation type="journal article" date="2015" name="PLoS Pathog.">
        <title>Leptomonas seymouri: Adaptations to the Dixenous Life Cycle Analyzed by Genome Sequencing, Transcriptome Profiling and Co-infection with Leishmania donovani.</title>
        <authorList>
            <person name="Kraeva N."/>
            <person name="Butenko A."/>
            <person name="Hlavacova J."/>
            <person name="Kostygov A."/>
            <person name="Myskova J."/>
            <person name="Grybchuk D."/>
            <person name="Lestinova T."/>
            <person name="Votypka J."/>
            <person name="Volf P."/>
            <person name="Opperdoes F."/>
            <person name="Flegontov P."/>
            <person name="Lukes J."/>
            <person name="Yurchenko V."/>
        </authorList>
    </citation>
    <scope>NUCLEOTIDE SEQUENCE [LARGE SCALE GENOMIC DNA]</scope>
    <source>
        <strain evidence="3 4">ATCC 30220</strain>
    </source>
</reference>
<comment type="caution">
    <text evidence="3">The sequence shown here is derived from an EMBL/GenBank/DDBJ whole genome shotgun (WGS) entry which is preliminary data.</text>
</comment>
<dbReference type="VEuPathDB" id="TriTrypDB:Lsey_0406_0060"/>
<evidence type="ECO:0000256" key="2">
    <source>
        <dbReference type="SAM" id="MobiDB-lite"/>
    </source>
</evidence>
<sequence>MPRGGVFISPQERQRIRQSYYAASEKEAGVAHLWHLQQLAEIRFNPSHTIQDAPDVDFQSPYSPMDDYRELFAQRYAQQVQHDEARVRELNRITLRNIALASDDAARRARHMNLVPTEDQVKYFDNSQQQALHRTLDRARRQRAMAEENKKLLDHLICVPPHVRTAKELDAWYRNVHKKHLAHLSKFKAAEHYAGARLLEGTASYAAASRAQSRARGSAKKRPDYGAALPLVRGQPFPPPSIAECARTAPSSLKPAGAATTFNGLPLSWAGDTAESSRHPRRPEWQPISATDIPLLHYGADLQLRGCSGGSSATGREVGGSSPRRNSSPLRLPLSTQRELFPSVQSSSLGKAQGVRLIAAQEEGGVTQLWRRAVKSRHGGGSSGRGKSTHSLPAYEADGGKWGSGGEVGIEARTSTPLPAPHSPFLRSMQPQERRQRVSSTEPDAGGEQQPQKQQQQRQQQQQQQQQRLSKKASPLSSSSRPPLAVVRAATATAPDERNGSARRGNALPADEDGEVAALKGCIEGWDWHVEASNTVYAPI</sequence>
<keyword evidence="4" id="KW-1185">Reference proteome</keyword>
<evidence type="ECO:0000256" key="1">
    <source>
        <dbReference type="SAM" id="Coils"/>
    </source>
</evidence>
<protein>
    <submittedName>
        <fullName evidence="3">Uncharacterized protein</fullName>
    </submittedName>
</protein>
<dbReference type="AlphaFoldDB" id="A0A0N1I063"/>
<feature type="region of interest" description="Disordered" evidence="2">
    <location>
        <begin position="374"/>
        <end position="512"/>
    </location>
</feature>
<evidence type="ECO:0000313" key="3">
    <source>
        <dbReference type="EMBL" id="KPI83260.1"/>
    </source>
</evidence>
<dbReference type="OMA" id="GLAHLWH"/>